<dbReference type="InterPro" id="IPR002044">
    <property type="entry name" value="CBM20"/>
</dbReference>
<dbReference type="SUPFAM" id="SSF49452">
    <property type="entry name" value="Starch-binding domain-like"/>
    <property type="match status" value="1"/>
</dbReference>
<dbReference type="PANTHER" id="PTHR15048:SF0">
    <property type="entry name" value="STARCH-BINDING DOMAIN-CONTAINING PROTEIN 1"/>
    <property type="match status" value="1"/>
</dbReference>
<dbReference type="SUPFAM" id="SSF68906">
    <property type="entry name" value="SAP domain"/>
    <property type="match status" value="1"/>
</dbReference>
<accession>A0A835TH73</accession>
<proteinExistence type="predicted"/>
<comment type="caution">
    <text evidence="4">The sequence shown here is derived from an EMBL/GenBank/DDBJ whole genome shotgun (WGS) entry which is preliminary data.</text>
</comment>
<dbReference type="EMBL" id="JAEHOC010000009">
    <property type="protein sequence ID" value="KAG2438660.1"/>
    <property type="molecule type" value="Genomic_DNA"/>
</dbReference>
<dbReference type="Pfam" id="PF00686">
    <property type="entry name" value="CBM_20"/>
    <property type="match status" value="1"/>
</dbReference>
<dbReference type="InterPro" id="IPR013784">
    <property type="entry name" value="Carb-bd-like_fold"/>
</dbReference>
<dbReference type="OrthoDB" id="568288at2759"/>
<keyword evidence="5" id="KW-1185">Reference proteome</keyword>
<dbReference type="Pfam" id="PF02037">
    <property type="entry name" value="SAP"/>
    <property type="match status" value="1"/>
</dbReference>
<feature type="domain" description="CBM20" evidence="3">
    <location>
        <begin position="1"/>
        <end position="70"/>
    </location>
</feature>
<sequence length="272" mass="27876">MGGWDGTKAVPLEWSEGDNWTAKVSLPVGASAEYKYIIKRKDGLDWCPGQNKSVTLPAATAVEVSDSWEHSANSLAVTTPDEAAAAPAPAAPIVAEAAVPAMPEVVEAPAPIVAEMPAPAYHHEISADAVERADHRAVAVSTVENIEAEELDATLAPPAPAPISGSSSSSGPATPGPGFLANNIVQAAPKGAIALGASDPIHDYEEADKFQVVEVGAATEAAGATATLQATAPKKALASLTVSELKSELKRRGLSSLGTRRELITRLQQAGL</sequence>
<dbReference type="Gene3D" id="2.60.40.10">
    <property type="entry name" value="Immunoglobulins"/>
    <property type="match status" value="1"/>
</dbReference>
<name>A0A835TH73_CHLIN</name>
<reference evidence="4" key="1">
    <citation type="journal article" date="2020" name="bioRxiv">
        <title>Comparative genomics of Chlamydomonas.</title>
        <authorList>
            <person name="Craig R.J."/>
            <person name="Hasan A.R."/>
            <person name="Ness R.W."/>
            <person name="Keightley P.D."/>
        </authorList>
    </citation>
    <scope>NUCLEOTIDE SEQUENCE</scope>
    <source>
        <strain evidence="4">SAG 7.73</strain>
    </source>
</reference>
<evidence type="ECO:0000259" key="3">
    <source>
        <dbReference type="PROSITE" id="PS51166"/>
    </source>
</evidence>
<feature type="domain" description="SAP" evidence="2">
    <location>
        <begin position="237"/>
        <end position="271"/>
    </location>
</feature>
<dbReference type="AlphaFoldDB" id="A0A835TH73"/>
<dbReference type="GO" id="GO:0016020">
    <property type="term" value="C:membrane"/>
    <property type="evidence" value="ECO:0007669"/>
    <property type="project" value="TreeGrafter"/>
</dbReference>
<dbReference type="GO" id="GO:2001070">
    <property type="term" value="F:starch binding"/>
    <property type="evidence" value="ECO:0007669"/>
    <property type="project" value="InterPro"/>
</dbReference>
<evidence type="ECO:0000256" key="1">
    <source>
        <dbReference type="SAM" id="MobiDB-lite"/>
    </source>
</evidence>
<dbReference type="PROSITE" id="PS51166">
    <property type="entry name" value="CBM20"/>
    <property type="match status" value="1"/>
</dbReference>
<feature type="compositionally biased region" description="Low complexity" evidence="1">
    <location>
        <begin position="162"/>
        <end position="178"/>
    </location>
</feature>
<dbReference type="PANTHER" id="PTHR15048">
    <property type="entry name" value="STARCH-BINDING DOMAIN-CONTAINING PROTEIN 1"/>
    <property type="match status" value="1"/>
</dbReference>
<gene>
    <name evidence="4" type="ORF">HXX76_005207</name>
</gene>
<organism evidence="4 5">
    <name type="scientific">Chlamydomonas incerta</name>
    <dbReference type="NCBI Taxonomy" id="51695"/>
    <lineage>
        <taxon>Eukaryota</taxon>
        <taxon>Viridiplantae</taxon>
        <taxon>Chlorophyta</taxon>
        <taxon>core chlorophytes</taxon>
        <taxon>Chlorophyceae</taxon>
        <taxon>CS clade</taxon>
        <taxon>Chlamydomonadales</taxon>
        <taxon>Chlamydomonadaceae</taxon>
        <taxon>Chlamydomonas</taxon>
    </lineage>
</organism>
<dbReference type="SMART" id="SM00513">
    <property type="entry name" value="SAP"/>
    <property type="match status" value="1"/>
</dbReference>
<protein>
    <recommendedName>
        <fullName evidence="6">SAP domain-containing protein</fullName>
    </recommendedName>
</protein>
<dbReference type="Proteomes" id="UP000650467">
    <property type="component" value="Unassembled WGS sequence"/>
</dbReference>
<evidence type="ECO:0000313" key="4">
    <source>
        <dbReference type="EMBL" id="KAG2438660.1"/>
    </source>
</evidence>
<dbReference type="InterPro" id="IPR003034">
    <property type="entry name" value="SAP_dom"/>
</dbReference>
<feature type="region of interest" description="Disordered" evidence="1">
    <location>
        <begin position="156"/>
        <end position="180"/>
    </location>
</feature>
<dbReference type="Gene3D" id="1.10.720.30">
    <property type="entry name" value="SAP domain"/>
    <property type="match status" value="1"/>
</dbReference>
<dbReference type="InterPro" id="IPR013783">
    <property type="entry name" value="Ig-like_fold"/>
</dbReference>
<evidence type="ECO:0008006" key="6">
    <source>
        <dbReference type="Google" id="ProtNLM"/>
    </source>
</evidence>
<dbReference type="PROSITE" id="PS50800">
    <property type="entry name" value="SAP"/>
    <property type="match status" value="1"/>
</dbReference>
<evidence type="ECO:0000313" key="5">
    <source>
        <dbReference type="Proteomes" id="UP000650467"/>
    </source>
</evidence>
<evidence type="ECO:0000259" key="2">
    <source>
        <dbReference type="PROSITE" id="PS50800"/>
    </source>
</evidence>
<dbReference type="InterPro" id="IPR036361">
    <property type="entry name" value="SAP_dom_sf"/>
</dbReference>